<organism evidence="1 2">
    <name type="scientific">Helianthus annuus</name>
    <name type="common">Common sunflower</name>
    <dbReference type="NCBI Taxonomy" id="4232"/>
    <lineage>
        <taxon>Eukaryota</taxon>
        <taxon>Viridiplantae</taxon>
        <taxon>Streptophyta</taxon>
        <taxon>Embryophyta</taxon>
        <taxon>Tracheophyta</taxon>
        <taxon>Spermatophyta</taxon>
        <taxon>Magnoliopsida</taxon>
        <taxon>eudicotyledons</taxon>
        <taxon>Gunneridae</taxon>
        <taxon>Pentapetalae</taxon>
        <taxon>asterids</taxon>
        <taxon>campanulids</taxon>
        <taxon>Asterales</taxon>
        <taxon>Asteraceae</taxon>
        <taxon>Asteroideae</taxon>
        <taxon>Heliantheae alliance</taxon>
        <taxon>Heliantheae</taxon>
        <taxon>Helianthus</taxon>
    </lineage>
</organism>
<accession>A0A9K3JR03</accession>
<dbReference type="AlphaFoldDB" id="A0A9K3JR03"/>
<gene>
    <name evidence="1" type="ORF">HanXRQr2_Chr02g0081111</name>
</gene>
<evidence type="ECO:0000313" key="1">
    <source>
        <dbReference type="EMBL" id="KAF5819750.1"/>
    </source>
</evidence>
<dbReference type="Proteomes" id="UP000215914">
    <property type="component" value="Unassembled WGS sequence"/>
</dbReference>
<reference evidence="1" key="2">
    <citation type="submission" date="2020-06" db="EMBL/GenBank/DDBJ databases">
        <title>Helianthus annuus Genome sequencing and assembly Release 2.</title>
        <authorList>
            <person name="Gouzy J."/>
            <person name="Langlade N."/>
            <person name="Munos S."/>
        </authorList>
    </citation>
    <scope>NUCLEOTIDE SEQUENCE</scope>
    <source>
        <tissue evidence="1">Leaves</tissue>
    </source>
</reference>
<reference evidence="1" key="1">
    <citation type="journal article" date="2017" name="Nature">
        <title>The sunflower genome provides insights into oil metabolism, flowering and Asterid evolution.</title>
        <authorList>
            <person name="Badouin H."/>
            <person name="Gouzy J."/>
            <person name="Grassa C.J."/>
            <person name="Murat F."/>
            <person name="Staton S.E."/>
            <person name="Cottret L."/>
            <person name="Lelandais-Briere C."/>
            <person name="Owens G.L."/>
            <person name="Carrere S."/>
            <person name="Mayjonade B."/>
            <person name="Legrand L."/>
            <person name="Gill N."/>
            <person name="Kane N.C."/>
            <person name="Bowers J.E."/>
            <person name="Hubner S."/>
            <person name="Bellec A."/>
            <person name="Berard A."/>
            <person name="Berges H."/>
            <person name="Blanchet N."/>
            <person name="Boniface M.C."/>
            <person name="Brunel D."/>
            <person name="Catrice O."/>
            <person name="Chaidir N."/>
            <person name="Claudel C."/>
            <person name="Donnadieu C."/>
            <person name="Faraut T."/>
            <person name="Fievet G."/>
            <person name="Helmstetter N."/>
            <person name="King M."/>
            <person name="Knapp S.J."/>
            <person name="Lai Z."/>
            <person name="Le Paslier M.C."/>
            <person name="Lippi Y."/>
            <person name="Lorenzon L."/>
            <person name="Mandel J.R."/>
            <person name="Marage G."/>
            <person name="Marchand G."/>
            <person name="Marquand E."/>
            <person name="Bret-Mestries E."/>
            <person name="Morien E."/>
            <person name="Nambeesan S."/>
            <person name="Nguyen T."/>
            <person name="Pegot-Espagnet P."/>
            <person name="Pouilly N."/>
            <person name="Raftis F."/>
            <person name="Sallet E."/>
            <person name="Schiex T."/>
            <person name="Thomas J."/>
            <person name="Vandecasteele C."/>
            <person name="Vares D."/>
            <person name="Vear F."/>
            <person name="Vautrin S."/>
            <person name="Crespi M."/>
            <person name="Mangin B."/>
            <person name="Burke J.M."/>
            <person name="Salse J."/>
            <person name="Munos S."/>
            <person name="Vincourt P."/>
            <person name="Rieseberg L.H."/>
            <person name="Langlade N.B."/>
        </authorList>
    </citation>
    <scope>NUCLEOTIDE SEQUENCE</scope>
    <source>
        <tissue evidence="1">Leaves</tissue>
    </source>
</reference>
<comment type="caution">
    <text evidence="1">The sequence shown here is derived from an EMBL/GenBank/DDBJ whole genome shotgun (WGS) entry which is preliminary data.</text>
</comment>
<dbReference type="Gramene" id="mRNA:HanXRQr2_Chr02g0081111">
    <property type="protein sequence ID" value="CDS:HanXRQr2_Chr02g0081111.1"/>
    <property type="gene ID" value="HanXRQr2_Chr02g0081111"/>
</dbReference>
<evidence type="ECO:0000313" key="2">
    <source>
        <dbReference type="Proteomes" id="UP000215914"/>
    </source>
</evidence>
<dbReference type="EMBL" id="MNCJ02000317">
    <property type="protein sequence ID" value="KAF5819750.1"/>
    <property type="molecule type" value="Genomic_DNA"/>
</dbReference>
<sequence length="223" mass="25273">MHLHRSKSQTNLFKILHIISVFSAGDDDENCQNTGLNVDLNVSLRHPPEFEPFEPPLPAENGGDTENCDELFDVKRPEVPVEDSEICDVIDRSSEIEFKVDSGEENRRDDGYLGLLIEAAQLIQYRSEIENECTPAIGKCVETPAVAAEIVGGTKRKQESWTAEWWTEFDGTLPALKSKRGRNVVLPEKYRDSFVEPVMRWTPSVHRSRSTVGTVTSKRRSKW</sequence>
<protein>
    <submittedName>
        <fullName evidence="1">Uncharacterized protein</fullName>
    </submittedName>
</protein>
<proteinExistence type="predicted"/>
<keyword evidence="2" id="KW-1185">Reference proteome</keyword>
<name>A0A9K3JR03_HELAN</name>